<accession>A0A8J3TZ14</accession>
<gene>
    <name evidence="1" type="ORF">Pph01_06660</name>
</gene>
<proteinExistence type="predicted"/>
<reference evidence="1 2" key="1">
    <citation type="submission" date="2021-01" db="EMBL/GenBank/DDBJ databases">
        <title>Whole genome shotgun sequence of Planotetraspora phitsanulokensis NBRC 104273.</title>
        <authorList>
            <person name="Komaki H."/>
            <person name="Tamura T."/>
        </authorList>
    </citation>
    <scope>NUCLEOTIDE SEQUENCE [LARGE SCALE GENOMIC DNA]</scope>
    <source>
        <strain evidence="1 2">NBRC 104273</strain>
    </source>
</reference>
<name>A0A8J3TZ14_9ACTN</name>
<comment type="caution">
    <text evidence="1">The sequence shown here is derived from an EMBL/GenBank/DDBJ whole genome shotgun (WGS) entry which is preliminary data.</text>
</comment>
<dbReference type="EMBL" id="BOOP01000003">
    <property type="protein sequence ID" value="GII35663.1"/>
    <property type="molecule type" value="Genomic_DNA"/>
</dbReference>
<dbReference type="Proteomes" id="UP000622547">
    <property type="component" value="Unassembled WGS sequence"/>
</dbReference>
<organism evidence="1 2">
    <name type="scientific">Planotetraspora phitsanulokensis</name>
    <dbReference type="NCBI Taxonomy" id="575192"/>
    <lineage>
        <taxon>Bacteria</taxon>
        <taxon>Bacillati</taxon>
        <taxon>Actinomycetota</taxon>
        <taxon>Actinomycetes</taxon>
        <taxon>Streptosporangiales</taxon>
        <taxon>Streptosporangiaceae</taxon>
        <taxon>Planotetraspora</taxon>
    </lineage>
</organism>
<evidence type="ECO:0000313" key="2">
    <source>
        <dbReference type="Proteomes" id="UP000622547"/>
    </source>
</evidence>
<protein>
    <submittedName>
        <fullName evidence="1">Uncharacterized protein</fullName>
    </submittedName>
</protein>
<sequence length="88" mass="9696">MVSLHNHSFFGQEYRDMDSTSSHSGAEPADPATKQIILDLLKRAAAAHGVYEAEALGGRYDEDWPQWYADHMARTLAEGGYRIVGLSG</sequence>
<dbReference type="AlphaFoldDB" id="A0A8J3TZ14"/>
<evidence type="ECO:0000313" key="1">
    <source>
        <dbReference type="EMBL" id="GII35663.1"/>
    </source>
</evidence>
<keyword evidence="2" id="KW-1185">Reference proteome</keyword>